<evidence type="ECO:0008006" key="3">
    <source>
        <dbReference type="Google" id="ProtNLM"/>
    </source>
</evidence>
<protein>
    <recommendedName>
        <fullName evidence="3">GNAT family N-acetyltransferase</fullName>
    </recommendedName>
</protein>
<keyword evidence="2" id="KW-1185">Reference proteome</keyword>
<sequence length="288" mass="30030">MNTAAGPTAAEPAAPGRDPFAVGPAYLAAAEDAGLLHRLDGLPVVAGPYTDPLTGETQCLVEHADPALLADPGRLLAELFARHPDCTAAVLRTPAGTPADQRLQPLISYLHLTPDAAATAGRAAAPAVRITEDDGQHRDLVRGWLATAVSGAQADLGTEVAEEAVREAVEEILHAPARRTWLAWVDGHDRPIGHATAVTDAYDDAGGTPFVDLVDILIEDPAHIPAAQPALVAVAAAEAARRGLPLVGHVCHHRTGPGLPPDPGAAVVSALRRHGWQESYGYRRADRP</sequence>
<gene>
    <name evidence="1" type="ORF">GCM10009663_44400</name>
</gene>
<comment type="caution">
    <text evidence="1">The sequence shown here is derived from an EMBL/GenBank/DDBJ whole genome shotgun (WGS) entry which is preliminary data.</text>
</comment>
<dbReference type="RefSeq" id="WP_344625394.1">
    <property type="nucleotide sequence ID" value="NZ_BAAALD010000044.1"/>
</dbReference>
<dbReference type="EMBL" id="BAAALD010000044">
    <property type="protein sequence ID" value="GAA1096425.1"/>
    <property type="molecule type" value="Genomic_DNA"/>
</dbReference>
<evidence type="ECO:0000313" key="1">
    <source>
        <dbReference type="EMBL" id="GAA1096425.1"/>
    </source>
</evidence>
<dbReference type="Proteomes" id="UP001499987">
    <property type="component" value="Unassembled WGS sequence"/>
</dbReference>
<organism evidence="1 2">
    <name type="scientific">Kitasatospora arboriphila</name>
    <dbReference type="NCBI Taxonomy" id="258052"/>
    <lineage>
        <taxon>Bacteria</taxon>
        <taxon>Bacillati</taxon>
        <taxon>Actinomycetota</taxon>
        <taxon>Actinomycetes</taxon>
        <taxon>Kitasatosporales</taxon>
        <taxon>Streptomycetaceae</taxon>
        <taxon>Kitasatospora</taxon>
    </lineage>
</organism>
<reference evidence="1 2" key="1">
    <citation type="journal article" date="2019" name="Int. J. Syst. Evol. Microbiol.">
        <title>The Global Catalogue of Microorganisms (GCM) 10K type strain sequencing project: providing services to taxonomists for standard genome sequencing and annotation.</title>
        <authorList>
            <consortium name="The Broad Institute Genomics Platform"/>
            <consortium name="The Broad Institute Genome Sequencing Center for Infectious Disease"/>
            <person name="Wu L."/>
            <person name="Ma J."/>
        </authorList>
    </citation>
    <scope>NUCLEOTIDE SEQUENCE [LARGE SCALE GENOMIC DNA]</scope>
    <source>
        <strain evidence="1 2">JCM 13002</strain>
    </source>
</reference>
<proteinExistence type="predicted"/>
<evidence type="ECO:0000313" key="2">
    <source>
        <dbReference type="Proteomes" id="UP001499987"/>
    </source>
</evidence>
<name>A0ABN1TP80_9ACTN</name>
<accession>A0ABN1TP80</accession>